<dbReference type="Proteomes" id="UP000244005">
    <property type="component" value="Unassembled WGS sequence"/>
</dbReference>
<name>A0A2R6XMB2_MARPO</name>
<feature type="region of interest" description="Disordered" evidence="1">
    <location>
        <begin position="1"/>
        <end position="27"/>
    </location>
</feature>
<feature type="transmembrane region" description="Helical" evidence="2">
    <location>
        <begin position="37"/>
        <end position="58"/>
    </location>
</feature>
<dbReference type="EMBL" id="KZ772680">
    <property type="protein sequence ID" value="PTQ47243.1"/>
    <property type="molecule type" value="Genomic_DNA"/>
</dbReference>
<evidence type="ECO:0000256" key="1">
    <source>
        <dbReference type="SAM" id="MobiDB-lite"/>
    </source>
</evidence>
<evidence type="ECO:0000313" key="3">
    <source>
        <dbReference type="EMBL" id="PTQ47243.1"/>
    </source>
</evidence>
<keyword evidence="2" id="KW-0472">Membrane</keyword>
<keyword evidence="2" id="KW-1133">Transmembrane helix</keyword>
<dbReference type="AlphaFoldDB" id="A0A2R6XMB2"/>
<evidence type="ECO:0000256" key="2">
    <source>
        <dbReference type="SAM" id="Phobius"/>
    </source>
</evidence>
<sequence length="106" mass="11498">MNLSDHHDDGSDAVGGREGSSSSTGVESGVARLSEGLFNALFGSLSRVSALLLLLLLLPPRLASSERMNGRRPDPTNRSWDPHGRCRCCCYPSISREEQQEQELGV</sequence>
<accession>A0A2R6XMB2</accession>
<gene>
    <name evidence="3" type="ORF">MARPO_0008s0030</name>
</gene>
<keyword evidence="2" id="KW-0812">Transmembrane</keyword>
<keyword evidence="4" id="KW-1185">Reference proteome</keyword>
<feature type="compositionally biased region" description="Basic and acidic residues" evidence="1">
    <location>
        <begin position="1"/>
        <end position="10"/>
    </location>
</feature>
<reference evidence="4" key="1">
    <citation type="journal article" date="2017" name="Cell">
        <title>Insights into land plant evolution garnered from the Marchantia polymorpha genome.</title>
        <authorList>
            <person name="Bowman J.L."/>
            <person name="Kohchi T."/>
            <person name="Yamato K.T."/>
            <person name="Jenkins J."/>
            <person name="Shu S."/>
            <person name="Ishizaki K."/>
            <person name="Yamaoka S."/>
            <person name="Nishihama R."/>
            <person name="Nakamura Y."/>
            <person name="Berger F."/>
            <person name="Adam C."/>
            <person name="Aki S.S."/>
            <person name="Althoff F."/>
            <person name="Araki T."/>
            <person name="Arteaga-Vazquez M.A."/>
            <person name="Balasubrmanian S."/>
            <person name="Barry K."/>
            <person name="Bauer D."/>
            <person name="Boehm C.R."/>
            <person name="Briginshaw L."/>
            <person name="Caballero-Perez J."/>
            <person name="Catarino B."/>
            <person name="Chen F."/>
            <person name="Chiyoda S."/>
            <person name="Chovatia M."/>
            <person name="Davies K.M."/>
            <person name="Delmans M."/>
            <person name="Demura T."/>
            <person name="Dierschke T."/>
            <person name="Dolan L."/>
            <person name="Dorantes-Acosta A.E."/>
            <person name="Eklund D.M."/>
            <person name="Florent S.N."/>
            <person name="Flores-Sandoval E."/>
            <person name="Fujiyama A."/>
            <person name="Fukuzawa H."/>
            <person name="Galik B."/>
            <person name="Grimanelli D."/>
            <person name="Grimwood J."/>
            <person name="Grossniklaus U."/>
            <person name="Hamada T."/>
            <person name="Haseloff J."/>
            <person name="Hetherington A.J."/>
            <person name="Higo A."/>
            <person name="Hirakawa Y."/>
            <person name="Hundley H.N."/>
            <person name="Ikeda Y."/>
            <person name="Inoue K."/>
            <person name="Inoue S.I."/>
            <person name="Ishida S."/>
            <person name="Jia Q."/>
            <person name="Kakita M."/>
            <person name="Kanazawa T."/>
            <person name="Kawai Y."/>
            <person name="Kawashima T."/>
            <person name="Kennedy M."/>
            <person name="Kinose K."/>
            <person name="Kinoshita T."/>
            <person name="Kohara Y."/>
            <person name="Koide E."/>
            <person name="Komatsu K."/>
            <person name="Kopischke S."/>
            <person name="Kubo M."/>
            <person name="Kyozuka J."/>
            <person name="Lagercrantz U."/>
            <person name="Lin S.S."/>
            <person name="Lindquist E."/>
            <person name="Lipzen A.M."/>
            <person name="Lu C.W."/>
            <person name="De Luna E."/>
            <person name="Martienssen R.A."/>
            <person name="Minamino N."/>
            <person name="Mizutani M."/>
            <person name="Mizutani M."/>
            <person name="Mochizuki N."/>
            <person name="Monte I."/>
            <person name="Mosher R."/>
            <person name="Nagasaki H."/>
            <person name="Nakagami H."/>
            <person name="Naramoto S."/>
            <person name="Nishitani K."/>
            <person name="Ohtani M."/>
            <person name="Okamoto T."/>
            <person name="Okumura M."/>
            <person name="Phillips J."/>
            <person name="Pollak B."/>
            <person name="Reinders A."/>
            <person name="Rovekamp M."/>
            <person name="Sano R."/>
            <person name="Sawa S."/>
            <person name="Schmid M.W."/>
            <person name="Shirakawa M."/>
            <person name="Solano R."/>
            <person name="Spunde A."/>
            <person name="Suetsugu N."/>
            <person name="Sugano S."/>
            <person name="Sugiyama A."/>
            <person name="Sun R."/>
            <person name="Suzuki Y."/>
            <person name="Takenaka M."/>
            <person name="Takezawa D."/>
            <person name="Tomogane H."/>
            <person name="Tsuzuki M."/>
            <person name="Ueda T."/>
            <person name="Umeda M."/>
            <person name="Ward J.M."/>
            <person name="Watanabe Y."/>
            <person name="Yazaki K."/>
            <person name="Yokoyama R."/>
            <person name="Yoshitake Y."/>
            <person name="Yotsui I."/>
            <person name="Zachgo S."/>
            <person name="Schmutz J."/>
        </authorList>
    </citation>
    <scope>NUCLEOTIDE SEQUENCE [LARGE SCALE GENOMIC DNA]</scope>
    <source>
        <strain evidence="4">Tak-1</strain>
    </source>
</reference>
<organism evidence="3 4">
    <name type="scientific">Marchantia polymorpha</name>
    <name type="common">Common liverwort</name>
    <name type="synonym">Marchantia aquatica</name>
    <dbReference type="NCBI Taxonomy" id="3197"/>
    <lineage>
        <taxon>Eukaryota</taxon>
        <taxon>Viridiplantae</taxon>
        <taxon>Streptophyta</taxon>
        <taxon>Embryophyta</taxon>
        <taxon>Marchantiophyta</taxon>
        <taxon>Marchantiopsida</taxon>
        <taxon>Marchantiidae</taxon>
        <taxon>Marchantiales</taxon>
        <taxon>Marchantiaceae</taxon>
        <taxon>Marchantia</taxon>
    </lineage>
</organism>
<evidence type="ECO:0000313" key="4">
    <source>
        <dbReference type="Proteomes" id="UP000244005"/>
    </source>
</evidence>
<protein>
    <submittedName>
        <fullName evidence="3">Uncharacterized protein</fullName>
    </submittedName>
</protein>
<proteinExistence type="predicted"/>